<dbReference type="PANTHER" id="PTHR30024">
    <property type="entry name" value="ALIPHATIC SULFONATES-BINDING PROTEIN-RELATED"/>
    <property type="match status" value="1"/>
</dbReference>
<dbReference type="KEGG" id="odi:ODI_R4281"/>
<dbReference type="STRING" id="1851544.ODI_01058"/>
<evidence type="ECO:0000313" key="4">
    <source>
        <dbReference type="Proteomes" id="UP000078558"/>
    </source>
</evidence>
<gene>
    <name evidence="2" type="ORF">ODI_01058</name>
    <name evidence="3" type="ORF">ODI_R4281</name>
</gene>
<dbReference type="Gene3D" id="3.40.190.10">
    <property type="entry name" value="Periplasmic binding protein-like II"/>
    <property type="match status" value="2"/>
</dbReference>
<organism evidence="2 4">
    <name type="scientific">Orrella dioscoreae</name>
    <dbReference type="NCBI Taxonomy" id="1851544"/>
    <lineage>
        <taxon>Bacteria</taxon>
        <taxon>Pseudomonadati</taxon>
        <taxon>Pseudomonadota</taxon>
        <taxon>Betaproteobacteria</taxon>
        <taxon>Burkholderiales</taxon>
        <taxon>Alcaligenaceae</taxon>
        <taxon>Orrella</taxon>
    </lineage>
</organism>
<proteinExistence type="predicted"/>
<evidence type="ECO:0000256" key="1">
    <source>
        <dbReference type="SAM" id="Phobius"/>
    </source>
</evidence>
<dbReference type="Proteomes" id="UP000078558">
    <property type="component" value="Chromosome I"/>
</dbReference>
<protein>
    <submittedName>
        <fullName evidence="2">Taurine-binding periplasmic protein TauA</fullName>
    </submittedName>
</protein>
<name>A0A1C3K635_9BURK</name>
<evidence type="ECO:0000313" key="2">
    <source>
        <dbReference type="EMBL" id="SBT26933.1"/>
    </source>
</evidence>
<reference evidence="3 4" key="2">
    <citation type="submission" date="2017-08" db="EMBL/GenBank/DDBJ databases">
        <authorList>
            <person name="de Groot N.N."/>
        </authorList>
    </citation>
    <scope>NUCLEOTIDE SEQUENCE [LARGE SCALE GENOMIC DNA]</scope>
    <source>
        <strain evidence="3">Orrdi1</strain>
    </source>
</reference>
<dbReference type="EMBL" id="LT907988">
    <property type="protein sequence ID" value="SOE52546.1"/>
    <property type="molecule type" value="Genomic_DNA"/>
</dbReference>
<keyword evidence="1" id="KW-0472">Membrane</keyword>
<feature type="transmembrane region" description="Helical" evidence="1">
    <location>
        <begin position="31"/>
        <end position="53"/>
    </location>
</feature>
<accession>A0A1C3K635</accession>
<evidence type="ECO:0000313" key="3">
    <source>
        <dbReference type="EMBL" id="SOE52546.1"/>
    </source>
</evidence>
<sequence length="363" mass="39120">MATCTGVPCGRVHAFSFPFFQVMGSMVRFSFVRAWGVALLGASLMLGAASAMADTSRIAVADQFGLGSLLWNVVKDQKLIEKHGKAAGVDIAVEWKRLSGGAAMNEAVLSGSIDVGTGGVPPLLTLWDRTRGRQEVKAISAIVSTPHYLVTNQPRIRSLDDFSDADRIAVPAVNVSIQARLLQMAAAKQHGQAQFNRYDALTVALPHADATSVLLAGGNAVVGSFAGEPFTTLALRNPSVHKVISSYEILGGPHTVNLIWATSRFREREPKAYRAVLAALAEAQTFVQADPQAAADVFLRQGDSSLPREQVLALIQNPETRYTLVPENTFPFARFMHQVGAIKHLPASWKDYFFEEAYALGGS</sequence>
<dbReference type="EMBL" id="FLRC01000044">
    <property type="protein sequence ID" value="SBT26933.1"/>
    <property type="molecule type" value="Genomic_DNA"/>
</dbReference>
<dbReference type="Pfam" id="PF13379">
    <property type="entry name" value="NMT1_2"/>
    <property type="match status" value="1"/>
</dbReference>
<dbReference type="PANTHER" id="PTHR30024:SF2">
    <property type="entry name" value="ABC TRANSPORTER SUBSTRATE-BINDING PROTEIN"/>
    <property type="match status" value="1"/>
</dbReference>
<keyword evidence="4" id="KW-1185">Reference proteome</keyword>
<reference evidence="2 4" key="1">
    <citation type="submission" date="2016-06" db="EMBL/GenBank/DDBJ databases">
        <authorList>
            <person name="Kjaerup R.B."/>
            <person name="Dalgaard T.S."/>
            <person name="Juul-Madsen H.R."/>
        </authorList>
    </citation>
    <scope>NUCLEOTIDE SEQUENCE [LARGE SCALE GENOMIC DNA]</scope>
    <source>
        <strain evidence="2">Orrdi1</strain>
    </source>
</reference>
<keyword evidence="1" id="KW-1133">Transmembrane helix</keyword>
<dbReference type="SUPFAM" id="SSF53850">
    <property type="entry name" value="Periplasmic binding protein-like II"/>
    <property type="match status" value="1"/>
</dbReference>
<keyword evidence="1" id="KW-0812">Transmembrane</keyword>
<dbReference type="AlphaFoldDB" id="A0A1C3K635"/>